<dbReference type="CDD" id="cd05233">
    <property type="entry name" value="SDR_c"/>
    <property type="match status" value="1"/>
</dbReference>
<proteinExistence type="inferred from homology"/>
<evidence type="ECO:0000256" key="2">
    <source>
        <dbReference type="ARBA" id="ARBA00023002"/>
    </source>
</evidence>
<keyword evidence="4" id="KW-1185">Reference proteome</keyword>
<dbReference type="AlphaFoldDB" id="A0A9W6J7C8"/>
<evidence type="ECO:0000256" key="1">
    <source>
        <dbReference type="ARBA" id="ARBA00006484"/>
    </source>
</evidence>
<dbReference type="PROSITE" id="PS00061">
    <property type="entry name" value="ADH_SHORT"/>
    <property type="match status" value="1"/>
</dbReference>
<name>A0A9W6J7C8_9HYPH</name>
<dbReference type="InterPro" id="IPR036291">
    <property type="entry name" value="NAD(P)-bd_dom_sf"/>
</dbReference>
<evidence type="ECO:0000313" key="4">
    <source>
        <dbReference type="Proteomes" id="UP001143370"/>
    </source>
</evidence>
<dbReference type="PANTHER" id="PTHR24321">
    <property type="entry name" value="DEHYDROGENASES, SHORT CHAIN"/>
    <property type="match status" value="1"/>
</dbReference>
<dbReference type="NCBIfam" id="NF005559">
    <property type="entry name" value="PRK07231.1"/>
    <property type="match status" value="1"/>
</dbReference>
<sequence length="259" mass="27177">MPNPTIEEFMRLKDKVAIITGSAAGIGEAAAELFVREGARVLLADRNGEGAAQVADRLGPNAVALAVDVSRSDEVKRMVDSAVERFGRLDILANNAGYGIPGTVVNTEEADWDALMAVNLKGVFLCCKHAIPVMAAQGGGAIVNTASNVATVGIFDRAAYVASKGGVAALTKAMALDHAEQNIRVNCVAPGVTWSSYFDKMVAGHPDPETFKAKLKARSPINRWAQPVEIASAILWLASDEASFATGAMFTVDGGMSAW</sequence>
<protein>
    <submittedName>
        <fullName evidence="3">Short-chain dehydrogenase</fullName>
    </submittedName>
</protein>
<dbReference type="InterPro" id="IPR020904">
    <property type="entry name" value="Sc_DH/Rdtase_CS"/>
</dbReference>
<dbReference type="NCBIfam" id="NF004791">
    <property type="entry name" value="PRK06138.1"/>
    <property type="match status" value="1"/>
</dbReference>
<keyword evidence="2" id="KW-0560">Oxidoreductase</keyword>
<dbReference type="Pfam" id="PF13561">
    <property type="entry name" value="adh_short_C2"/>
    <property type="match status" value="1"/>
</dbReference>
<dbReference type="Proteomes" id="UP001143370">
    <property type="component" value="Unassembled WGS sequence"/>
</dbReference>
<organism evidence="3 4">
    <name type="scientific">Ancylobacter dichloromethanicus</name>
    <dbReference type="NCBI Taxonomy" id="518825"/>
    <lineage>
        <taxon>Bacteria</taxon>
        <taxon>Pseudomonadati</taxon>
        <taxon>Pseudomonadota</taxon>
        <taxon>Alphaproteobacteria</taxon>
        <taxon>Hyphomicrobiales</taxon>
        <taxon>Xanthobacteraceae</taxon>
        <taxon>Ancylobacter</taxon>
    </lineage>
</organism>
<gene>
    <name evidence="3" type="ORF">GCM10017643_22670</name>
</gene>
<accession>A0A9W6J7C8</accession>
<dbReference type="PANTHER" id="PTHR24321:SF15">
    <property type="entry name" value="OXIDOREDUCTASE UCPA"/>
    <property type="match status" value="1"/>
</dbReference>
<dbReference type="EMBL" id="BSFJ01000008">
    <property type="protein sequence ID" value="GLK72151.1"/>
    <property type="molecule type" value="Genomic_DNA"/>
</dbReference>
<reference evidence="3" key="1">
    <citation type="journal article" date="2014" name="Int. J. Syst. Evol. Microbiol.">
        <title>Complete genome sequence of Corynebacterium casei LMG S-19264T (=DSM 44701T), isolated from a smear-ripened cheese.</title>
        <authorList>
            <consortium name="US DOE Joint Genome Institute (JGI-PGF)"/>
            <person name="Walter F."/>
            <person name="Albersmeier A."/>
            <person name="Kalinowski J."/>
            <person name="Ruckert C."/>
        </authorList>
    </citation>
    <scope>NUCLEOTIDE SEQUENCE</scope>
    <source>
        <strain evidence="3">VKM B-2484</strain>
    </source>
</reference>
<dbReference type="PRINTS" id="PR00081">
    <property type="entry name" value="GDHRDH"/>
</dbReference>
<dbReference type="GO" id="GO:0016491">
    <property type="term" value="F:oxidoreductase activity"/>
    <property type="evidence" value="ECO:0007669"/>
    <property type="project" value="UniProtKB-KW"/>
</dbReference>
<comment type="caution">
    <text evidence="3">The sequence shown here is derived from an EMBL/GenBank/DDBJ whole genome shotgun (WGS) entry which is preliminary data.</text>
</comment>
<evidence type="ECO:0000313" key="3">
    <source>
        <dbReference type="EMBL" id="GLK72151.1"/>
    </source>
</evidence>
<comment type="similarity">
    <text evidence="1">Belongs to the short-chain dehydrogenases/reductases (SDR) family.</text>
</comment>
<dbReference type="InterPro" id="IPR002347">
    <property type="entry name" value="SDR_fam"/>
</dbReference>
<dbReference type="SUPFAM" id="SSF51735">
    <property type="entry name" value="NAD(P)-binding Rossmann-fold domains"/>
    <property type="match status" value="1"/>
</dbReference>
<dbReference type="Gene3D" id="3.40.50.720">
    <property type="entry name" value="NAD(P)-binding Rossmann-like Domain"/>
    <property type="match status" value="1"/>
</dbReference>
<reference evidence="3" key="2">
    <citation type="submission" date="2023-01" db="EMBL/GenBank/DDBJ databases">
        <authorList>
            <person name="Sun Q."/>
            <person name="Evtushenko L."/>
        </authorList>
    </citation>
    <scope>NUCLEOTIDE SEQUENCE</scope>
    <source>
        <strain evidence="3">VKM B-2484</strain>
    </source>
</reference>
<dbReference type="PRINTS" id="PR00080">
    <property type="entry name" value="SDRFAMILY"/>
</dbReference>
<dbReference type="FunFam" id="3.40.50.720:FF:000084">
    <property type="entry name" value="Short-chain dehydrogenase reductase"/>
    <property type="match status" value="1"/>
</dbReference>